<proteinExistence type="predicted"/>
<protein>
    <recommendedName>
        <fullName evidence="3">Restriction endonuclease subunit M</fullName>
    </recommendedName>
</protein>
<dbReference type="Proteomes" id="UP000217334">
    <property type="component" value="Chromosome"/>
</dbReference>
<dbReference type="Gene3D" id="3.40.50.150">
    <property type="entry name" value="Vaccinia Virus protein VP39"/>
    <property type="match status" value="1"/>
</dbReference>
<dbReference type="InterPro" id="IPR029063">
    <property type="entry name" value="SAM-dependent_MTases_sf"/>
</dbReference>
<evidence type="ECO:0000313" key="1">
    <source>
        <dbReference type="EMBL" id="ATA79801.1"/>
    </source>
</evidence>
<dbReference type="REBASE" id="218422">
    <property type="entry name" value="M1.CspH4486ORF8975P"/>
</dbReference>
<organism evidence="1 2">
    <name type="scientific">Capnocytophaga sputigena</name>
    <dbReference type="NCBI Taxonomy" id="1019"/>
    <lineage>
        <taxon>Bacteria</taxon>
        <taxon>Pseudomonadati</taxon>
        <taxon>Bacteroidota</taxon>
        <taxon>Flavobacteriia</taxon>
        <taxon>Flavobacteriales</taxon>
        <taxon>Flavobacteriaceae</taxon>
        <taxon>Capnocytophaga</taxon>
    </lineage>
</organism>
<evidence type="ECO:0000313" key="2">
    <source>
        <dbReference type="Proteomes" id="UP000217334"/>
    </source>
</evidence>
<reference evidence="2" key="1">
    <citation type="submission" date="2017-06" db="EMBL/GenBank/DDBJ databases">
        <title>Capnocytophaga spp. assemblies.</title>
        <authorList>
            <person name="Gulvik C.A."/>
        </authorList>
    </citation>
    <scope>NUCLEOTIDE SEQUENCE [LARGE SCALE GENOMIC DNA]</scope>
    <source>
        <strain evidence="2">H4486</strain>
    </source>
</reference>
<dbReference type="RefSeq" id="WP_095901663.1">
    <property type="nucleotide sequence ID" value="NZ_CP022383.1"/>
</dbReference>
<dbReference type="EMBL" id="CP022383">
    <property type="protein sequence ID" value="ATA79801.1"/>
    <property type="molecule type" value="Genomic_DNA"/>
</dbReference>
<sequence length="229" mass="26243">MELPQVKSKQRVADHGEVYTNLREVNAMLDLVKEQSESLSATFLEPACGNGNFLIEILRRKLCTLAEQYHNDPLAYDTHLLQVVSSIYGIDILPDNIAECHDRLFTEISSTYTQVRSRPLPLSLAKSLVFVMQKNILCGDATEYETIHKEPIIFYKWIFKSSNNNEVLDEVMYETSVFERTALKTGDKKTQIAMDFDRDVNTEPQISDYHGKTSPYCYYLSLSTLKPII</sequence>
<gene>
    <name evidence="1" type="ORF">CGC59_08975</name>
</gene>
<evidence type="ECO:0008006" key="3">
    <source>
        <dbReference type="Google" id="ProtNLM"/>
    </source>
</evidence>
<name>A0A250F3W7_CAPSP</name>
<dbReference type="SUPFAM" id="SSF53335">
    <property type="entry name" value="S-adenosyl-L-methionine-dependent methyltransferases"/>
    <property type="match status" value="1"/>
</dbReference>
<dbReference type="AlphaFoldDB" id="A0A250F3W7"/>
<accession>A0A250F3W7</accession>